<sequence>MDEEVGLKILEFRLEVPVGLDPLKADLRHQPLHVRLPQGKHIEMEGWTVPEIVAEPR</sequence>
<reference evidence="1" key="1">
    <citation type="submission" date="2018-05" db="EMBL/GenBank/DDBJ databases">
        <authorList>
            <person name="Lanie J.A."/>
            <person name="Ng W.-L."/>
            <person name="Kazmierczak K.M."/>
            <person name="Andrzejewski T.M."/>
            <person name="Davidsen T.M."/>
            <person name="Wayne K.J."/>
            <person name="Tettelin H."/>
            <person name="Glass J.I."/>
            <person name="Rusch D."/>
            <person name="Podicherti R."/>
            <person name="Tsui H.-C.T."/>
            <person name="Winkler M.E."/>
        </authorList>
    </citation>
    <scope>NUCLEOTIDE SEQUENCE</scope>
</reference>
<protein>
    <submittedName>
        <fullName evidence="1">Uncharacterized protein</fullName>
    </submittedName>
</protein>
<proteinExistence type="predicted"/>
<dbReference type="AlphaFoldDB" id="A0A382SQU9"/>
<gene>
    <name evidence="1" type="ORF">METZ01_LOCUS365037</name>
</gene>
<name>A0A382SQU9_9ZZZZ</name>
<evidence type="ECO:0000313" key="1">
    <source>
        <dbReference type="EMBL" id="SVD12183.1"/>
    </source>
</evidence>
<accession>A0A382SQU9</accession>
<organism evidence="1">
    <name type="scientific">marine metagenome</name>
    <dbReference type="NCBI Taxonomy" id="408172"/>
    <lineage>
        <taxon>unclassified sequences</taxon>
        <taxon>metagenomes</taxon>
        <taxon>ecological metagenomes</taxon>
    </lineage>
</organism>
<dbReference type="EMBL" id="UINC01130851">
    <property type="protein sequence ID" value="SVD12183.1"/>
    <property type="molecule type" value="Genomic_DNA"/>
</dbReference>